<evidence type="ECO:0000259" key="16">
    <source>
        <dbReference type="Pfam" id="PF16953"/>
    </source>
</evidence>
<dbReference type="eggNOG" id="ENOG502QRKG">
    <property type="taxonomic scope" value="Eukaryota"/>
</dbReference>
<name>T1JCD8_STRMM</name>
<dbReference type="Gene3D" id="1.25.40.10">
    <property type="entry name" value="Tetratricopeptide repeat domain"/>
    <property type="match status" value="1"/>
</dbReference>
<keyword evidence="18" id="KW-1185">Reference proteome</keyword>
<evidence type="ECO:0000256" key="7">
    <source>
        <dbReference type="ARBA" id="ARBA00022722"/>
    </source>
</evidence>
<comment type="similarity">
    <text evidence="4">Belongs to the PPR family. P subfamily.</text>
</comment>
<evidence type="ECO:0000256" key="15">
    <source>
        <dbReference type="ARBA" id="ARBA00044559"/>
    </source>
</evidence>
<dbReference type="GO" id="GO:0001682">
    <property type="term" value="P:tRNA 5'-leader removal"/>
    <property type="evidence" value="ECO:0007669"/>
    <property type="project" value="TreeGrafter"/>
</dbReference>
<comment type="catalytic activity">
    <reaction evidence="1">
        <text>Endonucleolytic cleavage of RNA, removing 5'-extranucleotides from tRNA precursor.</text>
        <dbReference type="EC" id="3.1.26.5"/>
    </reaction>
</comment>
<evidence type="ECO:0000256" key="9">
    <source>
        <dbReference type="ARBA" id="ARBA00022801"/>
    </source>
</evidence>
<dbReference type="GO" id="GO:0046872">
    <property type="term" value="F:metal ion binding"/>
    <property type="evidence" value="ECO:0007669"/>
    <property type="project" value="UniProtKB-KW"/>
</dbReference>
<dbReference type="EMBL" id="JH432064">
    <property type="status" value="NOT_ANNOTATED_CDS"/>
    <property type="molecule type" value="Genomic_DNA"/>
</dbReference>
<protein>
    <recommendedName>
        <fullName evidence="14">Mitochondrial ribonuclease P catalytic subunit</fullName>
        <ecNumber evidence="5">3.1.26.5</ecNumber>
    </recommendedName>
    <alternativeName>
        <fullName evidence="15">Mitochondrial ribonuclease P protein 3</fullName>
    </alternativeName>
</protein>
<sequence>MKLCATCYDEENEELIVNAYDDLRKMNIDFNSEVLDACIFALAGTKLWANGIELMKIIRRNGEKISEDAYCAFIRAAFKNKKFDLGYETLKSFNQIPTNEVVIEWCNLCADDDEIAHKLVDFFAWKKLTVPLSITDKIQSSFDKKNHVGKYVTISPDGYCSHCDTYLEKNENTDTEFSRLREDVMNSVIRGKDVFLKTNSTELRSFENFVKMTGPYDIVVDGLNVAYNNLARGSKYELSKQLIRMLRHLATVKKHKNILVLGKQHMNSWPKEALATIKLLSHCFLTERLSQDDTFLLYATLASGPNTFFVSNDFMRDHIVCLKNKDLTEVFRKWQWSHQIYHLINKDDELELLPPTTFKLTAQRTETSVHIPCSEEDQKTSLDLPKQ</sequence>
<evidence type="ECO:0000256" key="11">
    <source>
        <dbReference type="ARBA" id="ARBA00022842"/>
    </source>
</evidence>
<evidence type="ECO:0000256" key="6">
    <source>
        <dbReference type="ARBA" id="ARBA00022694"/>
    </source>
</evidence>
<evidence type="ECO:0000256" key="10">
    <source>
        <dbReference type="ARBA" id="ARBA00022833"/>
    </source>
</evidence>
<accession>T1JCD8</accession>
<dbReference type="InterPro" id="IPR033495">
    <property type="entry name" value="MRPP3_PIN_dom"/>
</dbReference>
<keyword evidence="12" id="KW-0809">Transit peptide</keyword>
<dbReference type="STRING" id="126957.T1JCD8"/>
<keyword evidence="7" id="KW-0540">Nuclease</keyword>
<organism evidence="17 18">
    <name type="scientific">Strigamia maritima</name>
    <name type="common">European centipede</name>
    <name type="synonym">Geophilus maritimus</name>
    <dbReference type="NCBI Taxonomy" id="126957"/>
    <lineage>
        <taxon>Eukaryota</taxon>
        <taxon>Metazoa</taxon>
        <taxon>Ecdysozoa</taxon>
        <taxon>Arthropoda</taxon>
        <taxon>Myriapoda</taxon>
        <taxon>Chilopoda</taxon>
        <taxon>Pleurostigmophora</taxon>
        <taxon>Geophilomorpha</taxon>
        <taxon>Linotaeniidae</taxon>
        <taxon>Strigamia</taxon>
    </lineage>
</organism>
<keyword evidence="9" id="KW-0378">Hydrolase</keyword>
<proteinExistence type="inferred from homology"/>
<dbReference type="AlphaFoldDB" id="T1JCD8"/>
<keyword evidence="13" id="KW-0496">Mitochondrion</keyword>
<keyword evidence="10" id="KW-0862">Zinc</keyword>
<keyword evidence="8" id="KW-0479">Metal-binding</keyword>
<reference evidence="18" key="1">
    <citation type="submission" date="2011-05" db="EMBL/GenBank/DDBJ databases">
        <authorList>
            <person name="Richards S.R."/>
            <person name="Qu J."/>
            <person name="Jiang H."/>
            <person name="Jhangiani S.N."/>
            <person name="Agravi P."/>
            <person name="Goodspeed R."/>
            <person name="Gross S."/>
            <person name="Mandapat C."/>
            <person name="Jackson L."/>
            <person name="Mathew T."/>
            <person name="Pu L."/>
            <person name="Thornton R."/>
            <person name="Saada N."/>
            <person name="Wilczek-Boney K.B."/>
            <person name="Lee S."/>
            <person name="Kovar C."/>
            <person name="Wu Y."/>
            <person name="Scherer S.E."/>
            <person name="Worley K.C."/>
            <person name="Muzny D.M."/>
            <person name="Gibbs R."/>
        </authorList>
    </citation>
    <scope>NUCLEOTIDE SEQUENCE</scope>
    <source>
        <strain evidence="18">Brora</strain>
    </source>
</reference>
<dbReference type="PANTHER" id="PTHR13547">
    <property type="match status" value="1"/>
</dbReference>
<evidence type="ECO:0000313" key="18">
    <source>
        <dbReference type="Proteomes" id="UP000014500"/>
    </source>
</evidence>
<keyword evidence="6" id="KW-0819">tRNA processing</keyword>
<evidence type="ECO:0000313" key="17">
    <source>
        <dbReference type="EnsemblMetazoa" id="SMAR011448-PA"/>
    </source>
</evidence>
<evidence type="ECO:0000256" key="5">
    <source>
        <dbReference type="ARBA" id="ARBA00012179"/>
    </source>
</evidence>
<evidence type="ECO:0000256" key="8">
    <source>
        <dbReference type="ARBA" id="ARBA00022723"/>
    </source>
</evidence>
<evidence type="ECO:0000256" key="4">
    <source>
        <dbReference type="ARBA" id="ARBA00007626"/>
    </source>
</evidence>
<evidence type="ECO:0000256" key="3">
    <source>
        <dbReference type="ARBA" id="ARBA00004173"/>
    </source>
</evidence>
<evidence type="ECO:0000256" key="12">
    <source>
        <dbReference type="ARBA" id="ARBA00022946"/>
    </source>
</evidence>
<comment type="cofactor">
    <cofactor evidence="2">
        <name>Mg(2+)</name>
        <dbReference type="ChEBI" id="CHEBI:18420"/>
    </cofactor>
</comment>
<comment type="subcellular location">
    <subcellularLocation>
        <location evidence="3">Mitochondrion</location>
    </subcellularLocation>
</comment>
<dbReference type="Gene3D" id="3.40.50.11980">
    <property type="match status" value="1"/>
</dbReference>
<dbReference type="OMA" id="RKWQWSH"/>
<reference evidence="17" key="2">
    <citation type="submission" date="2015-02" db="UniProtKB">
        <authorList>
            <consortium name="EnsemblMetazoa"/>
        </authorList>
    </citation>
    <scope>IDENTIFICATION</scope>
</reference>
<dbReference type="PhylomeDB" id="T1JCD8"/>
<keyword evidence="11" id="KW-0460">Magnesium</keyword>
<feature type="domain" description="PRORP" evidence="16">
    <location>
        <begin position="155"/>
        <end position="386"/>
    </location>
</feature>
<dbReference type="EC" id="3.1.26.5" evidence="5"/>
<dbReference type="GO" id="GO:0004526">
    <property type="term" value="F:ribonuclease P activity"/>
    <property type="evidence" value="ECO:0007669"/>
    <property type="project" value="UniProtKB-EC"/>
</dbReference>
<evidence type="ECO:0000256" key="1">
    <source>
        <dbReference type="ARBA" id="ARBA00000928"/>
    </source>
</evidence>
<evidence type="ECO:0000256" key="13">
    <source>
        <dbReference type="ARBA" id="ARBA00023128"/>
    </source>
</evidence>
<dbReference type="Pfam" id="PF16953">
    <property type="entry name" value="PRORP"/>
    <property type="match status" value="1"/>
</dbReference>
<dbReference type="HOGENOM" id="CLU_033070_1_0_1"/>
<dbReference type="GO" id="GO:0030678">
    <property type="term" value="C:mitochondrial ribonuclease P complex"/>
    <property type="evidence" value="ECO:0007669"/>
    <property type="project" value="TreeGrafter"/>
</dbReference>
<dbReference type="GO" id="GO:0097745">
    <property type="term" value="P:mitochondrial tRNA 5'-end processing"/>
    <property type="evidence" value="ECO:0007669"/>
    <property type="project" value="TreeGrafter"/>
</dbReference>
<evidence type="ECO:0000256" key="2">
    <source>
        <dbReference type="ARBA" id="ARBA00001946"/>
    </source>
</evidence>
<dbReference type="CDD" id="cd18718">
    <property type="entry name" value="PIN_PRORP"/>
    <property type="match status" value="1"/>
</dbReference>
<dbReference type="Proteomes" id="UP000014500">
    <property type="component" value="Unassembled WGS sequence"/>
</dbReference>
<dbReference type="PANTHER" id="PTHR13547:SF1">
    <property type="entry name" value="MITOCHONDRIAL RIBONUCLEASE P CATALYTIC SUBUNIT"/>
    <property type="match status" value="1"/>
</dbReference>
<dbReference type="EnsemblMetazoa" id="SMAR011448-RA">
    <property type="protein sequence ID" value="SMAR011448-PA"/>
    <property type="gene ID" value="SMAR011448"/>
</dbReference>
<evidence type="ECO:0000256" key="14">
    <source>
        <dbReference type="ARBA" id="ARBA00044536"/>
    </source>
</evidence>
<dbReference type="InterPro" id="IPR031595">
    <property type="entry name" value="PRORP_C"/>
</dbReference>
<dbReference type="InterPro" id="IPR011990">
    <property type="entry name" value="TPR-like_helical_dom_sf"/>
</dbReference>